<evidence type="ECO:0000313" key="2">
    <source>
        <dbReference type="Proteomes" id="UP000237000"/>
    </source>
</evidence>
<dbReference type="AlphaFoldDB" id="A0A2P5BV06"/>
<keyword evidence="2" id="KW-1185">Reference proteome</keyword>
<dbReference type="InParanoid" id="A0A2P5BV06"/>
<dbReference type="Proteomes" id="UP000237000">
    <property type="component" value="Unassembled WGS sequence"/>
</dbReference>
<sequence length="134" mass="15190">MVNLTAKLSHPAQIEDEFQTHISSHQCVPMSCRLSQLNDLLPDLVPLHLEVKWANMRPSLFTSGAQMSHVAPVWAQRFARRAGPYNPNANKSRTDEGKTHFYVPELAFLGPPRPDCFSRLGQSNLLEMQQRHSD</sequence>
<organism evidence="1 2">
    <name type="scientific">Trema orientale</name>
    <name type="common">Charcoal tree</name>
    <name type="synonym">Celtis orientalis</name>
    <dbReference type="NCBI Taxonomy" id="63057"/>
    <lineage>
        <taxon>Eukaryota</taxon>
        <taxon>Viridiplantae</taxon>
        <taxon>Streptophyta</taxon>
        <taxon>Embryophyta</taxon>
        <taxon>Tracheophyta</taxon>
        <taxon>Spermatophyta</taxon>
        <taxon>Magnoliopsida</taxon>
        <taxon>eudicotyledons</taxon>
        <taxon>Gunneridae</taxon>
        <taxon>Pentapetalae</taxon>
        <taxon>rosids</taxon>
        <taxon>fabids</taxon>
        <taxon>Rosales</taxon>
        <taxon>Cannabaceae</taxon>
        <taxon>Trema</taxon>
    </lineage>
</organism>
<name>A0A2P5BV06_TREOI</name>
<protein>
    <submittedName>
        <fullName evidence="1">Uncharacterized protein</fullName>
    </submittedName>
</protein>
<evidence type="ECO:0000313" key="1">
    <source>
        <dbReference type="EMBL" id="PON52609.1"/>
    </source>
</evidence>
<reference evidence="2" key="1">
    <citation type="submission" date="2016-06" db="EMBL/GenBank/DDBJ databases">
        <title>Parallel loss of symbiosis genes in relatives of nitrogen-fixing non-legume Parasponia.</title>
        <authorList>
            <person name="Van Velzen R."/>
            <person name="Holmer R."/>
            <person name="Bu F."/>
            <person name="Rutten L."/>
            <person name="Van Zeijl A."/>
            <person name="Liu W."/>
            <person name="Santuari L."/>
            <person name="Cao Q."/>
            <person name="Sharma T."/>
            <person name="Shen D."/>
            <person name="Roswanjaya Y."/>
            <person name="Wardhani T."/>
            <person name="Kalhor M.S."/>
            <person name="Jansen J."/>
            <person name="Van den Hoogen J."/>
            <person name="Gungor B."/>
            <person name="Hartog M."/>
            <person name="Hontelez J."/>
            <person name="Verver J."/>
            <person name="Yang W.-C."/>
            <person name="Schijlen E."/>
            <person name="Repin R."/>
            <person name="Schilthuizen M."/>
            <person name="Schranz E."/>
            <person name="Heidstra R."/>
            <person name="Miyata K."/>
            <person name="Fedorova E."/>
            <person name="Kohlen W."/>
            <person name="Bisseling T."/>
            <person name="Smit S."/>
            <person name="Geurts R."/>
        </authorList>
    </citation>
    <scope>NUCLEOTIDE SEQUENCE [LARGE SCALE GENOMIC DNA]</scope>
    <source>
        <strain evidence="2">cv. RG33-2</strain>
    </source>
</reference>
<proteinExistence type="predicted"/>
<dbReference type="EMBL" id="JXTC01000455">
    <property type="protein sequence ID" value="PON52609.1"/>
    <property type="molecule type" value="Genomic_DNA"/>
</dbReference>
<comment type="caution">
    <text evidence="1">The sequence shown here is derived from an EMBL/GenBank/DDBJ whole genome shotgun (WGS) entry which is preliminary data.</text>
</comment>
<gene>
    <name evidence="1" type="ORF">TorRG33x02_307840</name>
</gene>
<accession>A0A2P5BV06</accession>